<feature type="compositionally biased region" description="Basic residues" evidence="1">
    <location>
        <begin position="1"/>
        <end position="13"/>
    </location>
</feature>
<gene>
    <name evidence="2" type="ORF">DBRI00130_LOCUS33053</name>
</gene>
<protein>
    <submittedName>
        <fullName evidence="2">Uncharacterized protein</fullName>
    </submittedName>
</protein>
<dbReference type="EMBL" id="HBNS01042513">
    <property type="protein sequence ID" value="CAE4641596.1"/>
    <property type="molecule type" value="Transcribed_RNA"/>
</dbReference>
<sequence>MGKKTTAKIRRNQKRAEAHGEAYQYTPPKNAIEEDDGNDAKVKAAEKLKKALSEIESNSEMNSKECRTAKRKAEAIASEESGGCAASDLLAYYEKKNASKKNATQGSDDDKNGNKLENYWQ</sequence>
<name>A0A7S4SDH5_9STRA</name>
<organism evidence="2">
    <name type="scientific">Ditylum brightwellii</name>
    <dbReference type="NCBI Taxonomy" id="49249"/>
    <lineage>
        <taxon>Eukaryota</taxon>
        <taxon>Sar</taxon>
        <taxon>Stramenopiles</taxon>
        <taxon>Ochrophyta</taxon>
        <taxon>Bacillariophyta</taxon>
        <taxon>Mediophyceae</taxon>
        <taxon>Lithodesmiophycidae</taxon>
        <taxon>Lithodesmiales</taxon>
        <taxon>Lithodesmiaceae</taxon>
        <taxon>Ditylum</taxon>
    </lineage>
</organism>
<feature type="region of interest" description="Disordered" evidence="1">
    <location>
        <begin position="1"/>
        <end position="38"/>
    </location>
</feature>
<evidence type="ECO:0000313" key="2">
    <source>
        <dbReference type="EMBL" id="CAE4641596.1"/>
    </source>
</evidence>
<dbReference type="AlphaFoldDB" id="A0A7S4SDH5"/>
<accession>A0A7S4SDH5</accession>
<feature type="region of interest" description="Disordered" evidence="1">
    <location>
        <begin position="98"/>
        <end position="121"/>
    </location>
</feature>
<evidence type="ECO:0000256" key="1">
    <source>
        <dbReference type="SAM" id="MobiDB-lite"/>
    </source>
</evidence>
<proteinExistence type="predicted"/>
<reference evidence="2" key="1">
    <citation type="submission" date="2021-01" db="EMBL/GenBank/DDBJ databases">
        <authorList>
            <person name="Corre E."/>
            <person name="Pelletier E."/>
            <person name="Niang G."/>
            <person name="Scheremetjew M."/>
            <person name="Finn R."/>
            <person name="Kale V."/>
            <person name="Holt S."/>
            <person name="Cochrane G."/>
            <person name="Meng A."/>
            <person name="Brown T."/>
            <person name="Cohen L."/>
        </authorList>
    </citation>
    <scope>NUCLEOTIDE SEQUENCE</scope>
    <source>
        <strain evidence="2">GSO104</strain>
    </source>
</reference>